<feature type="domain" description="CTHRC1 C-terminal" evidence="1">
    <location>
        <begin position="333"/>
        <end position="464"/>
    </location>
</feature>
<name>A0A1S3K593_LINAN</name>
<organism evidence="2 3">
    <name type="scientific">Lingula anatina</name>
    <name type="common">Brachiopod</name>
    <name type="synonym">Lingula unguis</name>
    <dbReference type="NCBI Taxonomy" id="7574"/>
    <lineage>
        <taxon>Eukaryota</taxon>
        <taxon>Metazoa</taxon>
        <taxon>Spiralia</taxon>
        <taxon>Lophotrochozoa</taxon>
        <taxon>Brachiopoda</taxon>
        <taxon>Linguliformea</taxon>
        <taxon>Lingulata</taxon>
        <taxon>Lingulida</taxon>
        <taxon>Linguloidea</taxon>
        <taxon>Lingulidae</taxon>
        <taxon>Lingula</taxon>
    </lineage>
</organism>
<evidence type="ECO:0000313" key="2">
    <source>
        <dbReference type="Proteomes" id="UP000085678"/>
    </source>
</evidence>
<dbReference type="InterPro" id="IPR057873">
    <property type="entry name" value="CTHRC1_C"/>
</dbReference>
<evidence type="ECO:0000259" key="1">
    <source>
        <dbReference type="Pfam" id="PF25815"/>
    </source>
</evidence>
<gene>
    <name evidence="3" type="primary">LOC106178941</name>
</gene>
<feature type="domain" description="CTHRC1 C-terminal" evidence="1">
    <location>
        <begin position="190"/>
        <end position="303"/>
    </location>
</feature>
<protein>
    <submittedName>
        <fullName evidence="3">Uncharacterized protein LOC106178941</fullName>
    </submittedName>
</protein>
<accession>A0A1S3K593</accession>
<dbReference type="Pfam" id="PF25815">
    <property type="entry name" value="CTHRC1_C"/>
    <property type="match status" value="3"/>
</dbReference>
<dbReference type="Proteomes" id="UP000085678">
    <property type="component" value="Unplaced"/>
</dbReference>
<sequence length="471" mass="52218">MTENVPIILFGKSKNSPGSSAWSSAYCDETPVSNVVYSGWDGQLGTVKGSGPSFTYNKIQDSTGLRIEFSGTIRAAFQCVRCGSLFFFHINGIRCRNPQSINFFEYHTTSRNRMEHGSVSGICWGVPAGITTINIYAKNTSGDGEAYLGWNAYSYFKFEEIEANPGQSQCESLTVFNIMDFASLDNIRVKDENIYMSGSYLKRSSNTALAVYWTGNLHEIGANCARWYFKFNGAECADPGTIDGAVYMANDLRSDTYRTFEFSGVCKGISAGVVNISLHCGVCPWNITTSGNPSTGWYTASRIRVEETRLGLDTSALLDHTGKTATRIPIFNRQYWWWPAQDIIMNVGTLYTVTYNKKSSISGLKVLWSGNAQELGAPYGCSRWYFTFNDNECSNPGKIESIKFNVYYEALNEVVYFNNPFTVQGTCQGISAGDVTVTLKVGLCGLNYVEQETLTSWGTKTSLMIEETFHG</sequence>
<evidence type="ECO:0000313" key="3">
    <source>
        <dbReference type="RefSeq" id="XP_013417800.1"/>
    </source>
</evidence>
<keyword evidence="2" id="KW-1185">Reference proteome</keyword>
<reference evidence="3" key="1">
    <citation type="submission" date="2025-08" db="UniProtKB">
        <authorList>
            <consortium name="RefSeq"/>
        </authorList>
    </citation>
    <scope>IDENTIFICATION</scope>
    <source>
        <tissue evidence="3">Gonads</tissue>
    </source>
</reference>
<dbReference type="AlphaFoldDB" id="A0A1S3K593"/>
<dbReference type="RefSeq" id="XP_013417800.1">
    <property type="nucleotide sequence ID" value="XM_013562346.1"/>
</dbReference>
<dbReference type="OrthoDB" id="5985978at2759"/>
<feature type="domain" description="CTHRC1 C-terminal" evidence="1">
    <location>
        <begin position="51"/>
        <end position="154"/>
    </location>
</feature>
<proteinExistence type="predicted"/>
<dbReference type="InParanoid" id="A0A1S3K593"/>
<dbReference type="GeneID" id="106178941"/>
<dbReference type="KEGG" id="lak:106178941"/>